<dbReference type="AlphaFoldDB" id="A0A4P9XX60"/>
<sequence length="638" mass="71889">MPFADAAGRKRPGDHASDSDPDIGPQPVGQEADEDSDVGPMPAGATQPEKKKKRRALAHEELYTEQLPCAEMYERSYMHRDVLCTVDITSSNFIITTSVDGHLKFWNKSDVGIEFVKHYRAHLGTIIGTSASADGSLFATAAADKALKVFDVVNFDMINIIQLDYVPSCICWIHRRGQAQSLLACADRDSNVIYLYDGRGDGKPLRQIDNLHSEPVCAMKYNHIYHCVITADTGGMLEYWNPDEPSELPNTLAFQFKSATDLYEFKKSKSHPTSITLSPDCEQFVTMGLSDRQVRVFRFATGKMTRKYDESLDTISEMQQAGTAFYRLDDMEFGRRLAVDRELEKSPQVYLVNAAFDESGHFLLYPTLLGIKVVNMHSNRVVQILGKGEPHRFMNVALYQGALKKKAAATLAMAASDNPLVKERDKKDPTLFCTAYKRNRFFMFSRRDPDSDESHQGDRDVFNEKPTREEQSVAVAQSAKQFGTRAVLRTTLGDIHLQLFPDYAPRAVENFVTHSKSSYYDNVIFHRVIKGFMLQTGDPLGDGTGGDSIWNKEFEDEFHPDLKHDRPYVVSMANAGPNTNGSQFFITTVATPWLDNKHTIFGRAIAGFDVVHQIENLRTDKLDKPYEDVKIINIEIKQ</sequence>
<dbReference type="SUPFAM" id="SSF50891">
    <property type="entry name" value="Cyclophilin-like"/>
    <property type="match status" value="1"/>
</dbReference>
<dbReference type="InterPro" id="IPR020892">
    <property type="entry name" value="Cyclophilin-type_PPIase_CS"/>
</dbReference>
<evidence type="ECO:0000313" key="12">
    <source>
        <dbReference type="Proteomes" id="UP000271241"/>
    </source>
</evidence>
<dbReference type="CDD" id="cd01927">
    <property type="entry name" value="cyclophilin_WD40"/>
    <property type="match status" value="1"/>
</dbReference>
<dbReference type="InterPro" id="IPR001680">
    <property type="entry name" value="WD40_rpt"/>
</dbReference>
<name>A0A4P9XX60_9FUNG</name>
<evidence type="ECO:0000313" key="11">
    <source>
        <dbReference type="EMBL" id="RKP10894.1"/>
    </source>
</evidence>
<evidence type="ECO:0000259" key="10">
    <source>
        <dbReference type="PROSITE" id="PS50072"/>
    </source>
</evidence>
<dbReference type="SMART" id="SM00320">
    <property type="entry name" value="WD40"/>
    <property type="match status" value="4"/>
</dbReference>
<evidence type="ECO:0000256" key="8">
    <source>
        <dbReference type="PROSITE-ProRule" id="PRU00221"/>
    </source>
</evidence>
<comment type="similarity">
    <text evidence="2">Belongs to the cyclophilin-type PPIase family.</text>
</comment>
<dbReference type="Proteomes" id="UP000271241">
    <property type="component" value="Unassembled WGS sequence"/>
</dbReference>
<feature type="repeat" description="WD" evidence="8">
    <location>
        <begin position="119"/>
        <end position="160"/>
    </location>
</feature>
<organism evidence="11 12">
    <name type="scientific">Thamnocephalis sphaerospora</name>
    <dbReference type="NCBI Taxonomy" id="78915"/>
    <lineage>
        <taxon>Eukaryota</taxon>
        <taxon>Fungi</taxon>
        <taxon>Fungi incertae sedis</taxon>
        <taxon>Zoopagomycota</taxon>
        <taxon>Zoopagomycotina</taxon>
        <taxon>Zoopagomycetes</taxon>
        <taxon>Zoopagales</taxon>
        <taxon>Sigmoideomycetaceae</taxon>
        <taxon>Thamnocephalis</taxon>
    </lineage>
</organism>
<gene>
    <name evidence="11" type="ORF">THASP1DRAFT_33981</name>
</gene>
<evidence type="ECO:0000256" key="5">
    <source>
        <dbReference type="ARBA" id="ARBA00022737"/>
    </source>
</evidence>
<evidence type="ECO:0000256" key="1">
    <source>
        <dbReference type="ARBA" id="ARBA00000971"/>
    </source>
</evidence>
<dbReference type="PANTHER" id="PTHR45625">
    <property type="entry name" value="PEPTIDYL-PROLYL CIS-TRANS ISOMERASE-RELATED"/>
    <property type="match status" value="1"/>
</dbReference>
<comment type="catalytic activity">
    <reaction evidence="1">
        <text>[protein]-peptidylproline (omega=180) = [protein]-peptidylproline (omega=0)</text>
        <dbReference type="Rhea" id="RHEA:16237"/>
        <dbReference type="Rhea" id="RHEA-COMP:10747"/>
        <dbReference type="Rhea" id="RHEA-COMP:10748"/>
        <dbReference type="ChEBI" id="CHEBI:83833"/>
        <dbReference type="ChEBI" id="CHEBI:83834"/>
        <dbReference type="EC" id="5.2.1.8"/>
    </reaction>
</comment>
<keyword evidence="4 8" id="KW-0853">WD repeat</keyword>
<protein>
    <recommendedName>
        <fullName evidence="3">peptidylprolyl isomerase</fullName>
        <ecNumber evidence="3">5.2.1.8</ecNumber>
    </recommendedName>
</protein>
<proteinExistence type="inferred from homology"/>
<evidence type="ECO:0000256" key="6">
    <source>
        <dbReference type="ARBA" id="ARBA00023110"/>
    </source>
</evidence>
<keyword evidence="6" id="KW-0697">Rotamase</keyword>
<dbReference type="SUPFAM" id="SSF50978">
    <property type="entry name" value="WD40 repeat-like"/>
    <property type="match status" value="1"/>
</dbReference>
<accession>A0A4P9XX60</accession>
<dbReference type="PRINTS" id="PR00153">
    <property type="entry name" value="CSAPPISMRASE"/>
</dbReference>
<dbReference type="GO" id="GO:0003755">
    <property type="term" value="F:peptidyl-prolyl cis-trans isomerase activity"/>
    <property type="evidence" value="ECO:0007669"/>
    <property type="project" value="UniProtKB-KW"/>
</dbReference>
<keyword evidence="7" id="KW-0413">Isomerase</keyword>
<dbReference type="Pfam" id="PF00160">
    <property type="entry name" value="Pro_isomerase"/>
    <property type="match status" value="1"/>
</dbReference>
<keyword evidence="5" id="KW-0677">Repeat</keyword>
<evidence type="ECO:0000256" key="3">
    <source>
        <dbReference type="ARBA" id="ARBA00013194"/>
    </source>
</evidence>
<dbReference type="GO" id="GO:0006457">
    <property type="term" value="P:protein folding"/>
    <property type="evidence" value="ECO:0007669"/>
    <property type="project" value="InterPro"/>
</dbReference>
<dbReference type="FunFam" id="2.130.10.10:FF:000450">
    <property type="entry name" value="Peptidylprolyl isomerase domain and WD-repeat protein 1"/>
    <property type="match status" value="1"/>
</dbReference>
<dbReference type="Gene3D" id="2.130.10.10">
    <property type="entry name" value="YVTN repeat-like/Quinoprotein amine dehydrogenase"/>
    <property type="match status" value="1"/>
</dbReference>
<feature type="region of interest" description="Disordered" evidence="9">
    <location>
        <begin position="447"/>
        <end position="470"/>
    </location>
</feature>
<reference evidence="12" key="1">
    <citation type="journal article" date="2018" name="Nat. Microbiol.">
        <title>Leveraging single-cell genomics to expand the fungal tree of life.</title>
        <authorList>
            <person name="Ahrendt S.R."/>
            <person name="Quandt C.A."/>
            <person name="Ciobanu D."/>
            <person name="Clum A."/>
            <person name="Salamov A."/>
            <person name="Andreopoulos B."/>
            <person name="Cheng J.F."/>
            <person name="Woyke T."/>
            <person name="Pelin A."/>
            <person name="Henrissat B."/>
            <person name="Reynolds N.K."/>
            <person name="Benny G.L."/>
            <person name="Smith M.E."/>
            <person name="James T.Y."/>
            <person name="Grigoriev I.V."/>
        </authorList>
    </citation>
    <scope>NUCLEOTIDE SEQUENCE [LARGE SCALE GENOMIC DNA]</scope>
    <source>
        <strain evidence="12">RSA 1356</strain>
    </source>
</reference>
<feature type="domain" description="PPIase cyclophilin-type" evidence="10">
    <location>
        <begin position="482"/>
        <end position="636"/>
    </location>
</feature>
<dbReference type="InterPro" id="IPR015943">
    <property type="entry name" value="WD40/YVTN_repeat-like_dom_sf"/>
</dbReference>
<evidence type="ECO:0000256" key="7">
    <source>
        <dbReference type="ARBA" id="ARBA00023235"/>
    </source>
</evidence>
<dbReference type="Gene3D" id="2.40.100.10">
    <property type="entry name" value="Cyclophilin-like"/>
    <property type="match status" value="1"/>
</dbReference>
<dbReference type="EMBL" id="KZ992433">
    <property type="protein sequence ID" value="RKP10894.1"/>
    <property type="molecule type" value="Genomic_DNA"/>
</dbReference>
<dbReference type="PROSITE" id="PS00170">
    <property type="entry name" value="CSA_PPIASE_1"/>
    <property type="match status" value="1"/>
</dbReference>
<dbReference type="InterPro" id="IPR044666">
    <property type="entry name" value="Cyclophilin_A-like"/>
</dbReference>
<dbReference type="Pfam" id="PF00400">
    <property type="entry name" value="WD40"/>
    <property type="match status" value="1"/>
</dbReference>
<evidence type="ECO:0000256" key="4">
    <source>
        <dbReference type="ARBA" id="ARBA00022574"/>
    </source>
</evidence>
<dbReference type="InterPro" id="IPR036322">
    <property type="entry name" value="WD40_repeat_dom_sf"/>
</dbReference>
<dbReference type="InterPro" id="IPR002130">
    <property type="entry name" value="Cyclophilin-type_PPIase_dom"/>
</dbReference>
<dbReference type="PROSITE" id="PS50082">
    <property type="entry name" value="WD_REPEATS_2"/>
    <property type="match status" value="1"/>
</dbReference>
<dbReference type="OrthoDB" id="10264753at2759"/>
<keyword evidence="12" id="KW-1185">Reference proteome</keyword>
<feature type="region of interest" description="Disordered" evidence="9">
    <location>
        <begin position="1"/>
        <end position="56"/>
    </location>
</feature>
<dbReference type="EC" id="5.2.1.8" evidence="3"/>
<dbReference type="STRING" id="78915.A0A4P9XX60"/>
<dbReference type="GO" id="GO:0005634">
    <property type="term" value="C:nucleus"/>
    <property type="evidence" value="ECO:0007669"/>
    <property type="project" value="UniProtKB-ARBA"/>
</dbReference>
<dbReference type="PROSITE" id="PS50072">
    <property type="entry name" value="CSA_PPIASE_2"/>
    <property type="match status" value="1"/>
</dbReference>
<dbReference type="PANTHER" id="PTHR45625:SF4">
    <property type="entry name" value="PEPTIDYLPROLYL ISOMERASE DOMAIN AND WD REPEAT-CONTAINING PROTEIN 1"/>
    <property type="match status" value="1"/>
</dbReference>
<feature type="compositionally biased region" description="Basic and acidic residues" evidence="9">
    <location>
        <begin position="7"/>
        <end position="18"/>
    </location>
</feature>
<evidence type="ECO:0000256" key="2">
    <source>
        <dbReference type="ARBA" id="ARBA00007365"/>
    </source>
</evidence>
<dbReference type="FunFam" id="2.40.100.10:FF:000003">
    <property type="entry name" value="Peptidylprolyl isomerase domain and WD repeat-containing 1"/>
    <property type="match status" value="1"/>
</dbReference>
<dbReference type="InterPro" id="IPR029000">
    <property type="entry name" value="Cyclophilin-like_dom_sf"/>
</dbReference>
<evidence type="ECO:0000256" key="9">
    <source>
        <dbReference type="SAM" id="MobiDB-lite"/>
    </source>
</evidence>